<dbReference type="RefSeq" id="WP_238461972.1">
    <property type="nucleotide sequence ID" value="NZ_JAKLJA010000001.1"/>
</dbReference>
<evidence type="ECO:0000313" key="2">
    <source>
        <dbReference type="Proteomes" id="UP001139308"/>
    </source>
</evidence>
<reference evidence="1" key="1">
    <citation type="submission" date="2022-01" db="EMBL/GenBank/DDBJ databases">
        <title>Genome sequence and assembly of Parabukholderia sp. RG36.</title>
        <authorList>
            <person name="Chhetri G."/>
        </authorList>
    </citation>
    <scope>NUCLEOTIDE SEQUENCE</scope>
    <source>
        <strain evidence="1">RG36</strain>
    </source>
</reference>
<proteinExistence type="predicted"/>
<comment type="caution">
    <text evidence="1">The sequence shown here is derived from an EMBL/GenBank/DDBJ whole genome shotgun (WGS) entry which is preliminary data.</text>
</comment>
<dbReference type="EMBL" id="JAKLJA010000001">
    <property type="protein sequence ID" value="MCG5072220.1"/>
    <property type="molecule type" value="Genomic_DNA"/>
</dbReference>
<gene>
    <name evidence="1" type="ORF">L5014_02395</name>
</gene>
<keyword evidence="2" id="KW-1185">Reference proteome</keyword>
<name>A0A9X1UDM0_9BURK</name>
<evidence type="ECO:0000313" key="1">
    <source>
        <dbReference type="EMBL" id="MCG5072220.1"/>
    </source>
</evidence>
<accession>A0A9X1UDM0</accession>
<dbReference type="InterPro" id="IPR012441">
    <property type="entry name" value="DUF1643"/>
</dbReference>
<sequence length="177" mass="19485">MQYLTENDLAGERGCILSDCGAYRYRLWREWDRTLPTLAFLMLNPSTADHLTDDATITRCMSRAVAGKFGRLDVVNLFPLRATDPDELLKHPDPIGPKGGGISADGAILDAIERADTVICAWGAHAAAADRAAAVMDLIRMIGWRNRLMHLGLNKDGSPKHPLYIAASTRPKLYEPN</sequence>
<organism evidence="1 2">
    <name type="scientific">Paraburkholderia tagetis</name>
    <dbReference type="NCBI Taxonomy" id="2913261"/>
    <lineage>
        <taxon>Bacteria</taxon>
        <taxon>Pseudomonadati</taxon>
        <taxon>Pseudomonadota</taxon>
        <taxon>Betaproteobacteria</taxon>
        <taxon>Burkholderiales</taxon>
        <taxon>Burkholderiaceae</taxon>
        <taxon>Paraburkholderia</taxon>
    </lineage>
</organism>
<dbReference type="Pfam" id="PF07799">
    <property type="entry name" value="DUF1643"/>
    <property type="match status" value="1"/>
</dbReference>
<protein>
    <submittedName>
        <fullName evidence="1">DUF1643 domain-containing protein</fullName>
    </submittedName>
</protein>
<dbReference type="Proteomes" id="UP001139308">
    <property type="component" value="Unassembled WGS sequence"/>
</dbReference>
<dbReference type="AlphaFoldDB" id="A0A9X1UDM0"/>